<feature type="compositionally biased region" description="Basic and acidic residues" evidence="1">
    <location>
        <begin position="329"/>
        <end position="344"/>
    </location>
</feature>
<sequence length="2653" mass="290149">MDFENMKRKELQALCKEHGIPANLTNLEMANKLSSLLKVNDEKPLTRGRSCLKIFDENVNDRESDVVNRKIKKVKFSPDNEIIEFTRSAQVKRGGRQKSMLYKNNLNVGSDGVKVGILDSPVRVTRSQRVNMEDGVTEKKERTRHVKDSLVSVNESKDEVGVTTRSLRNKEVVTQEKREENKGMNMEDGITKKKGRTKHVKDSLVSVNESKDELGVTTRSLRNKEVVIQEKREENEGATDGLRMSRRVRSRKNAKGSAGDSQEELKMEELDNSKSEKEIDRAEKRDKKVTFISGGQMNECTQSETKAKETERERRRKSMALNQTLHVQNEVHAEVREEVAEKPARVTRSRNSKPVDDNVSNKKKRTRGKEAIETSEKLLCSKFVESSVEAVKDEVRVNTRRSKQNSVVEAPPKALNRSGRVANKAKGASLTDDISKENMVTGVRTRNQSNLIVEASTLESGAKIVEPKGKLEAVPQLEELVEVPLRRSDRRKSVFPLENLRGDEVAAKKEKRNFLNSNNDEPRNKGTKEEPLKRSKRLATQVEDSVLAKDDSAESEVVDRGRTARNQSTLERRLSSSETSSETDKPTESQGTLEVVLQTIEVPVRSNRRKSVVPSLEKVRSDEVAVIKEKRNLNANDDEIRSKGTKEEPQKASKRSKRLAKQMEDPVLAKGDIAENKLEERRCSRRNAAKANVDTKILDRSVHEETSVVKEERRCSGRSAARHTLAAISDDKKVEGENKLTNRNCTVIQEKDSTNKCTLQDLDSLKQSSSSSKESIQAAVVKKTSTAGKKQQGRLKRSNVEVEVPMPEDIEIVGEADNKDFNISGSACTMSFSRSSLNELEAVPDDVNIVLAGTKNDTAAELSTLADKLNEEGPFVDANSSPSENHSASKSLPFSDPFNSDARPEENLVEELLKSDHKAHASKGLCPSSVLADDAHPNDLTSDKQEPGAIAADNAEEFDTGVSNEGLDNCSLSQSDNMEENLDSGTKDEAAAELSTLADKLNEEGPLVDANASLSENNSTSKCLPLSDPFNSNARPEENLVEELLASDQEEPTSQGLYPSSVLADDAVPTDITSDKQEPGAIAADNAEEFVTGLSNEVLDNCLLSNSDNTAENLDSGIKDEAAPESSTLADKLIEEGPLIDTNGSPSENNSTSKYLPFSDSFNFNAKPEENLVEELLQSDHEVPTSKALCPSSVLADDAVPNEITSEKQEIVSIVADNAEEFVTGLSIEVLDNCSLNQSVNVEESLDSGFKEQMETGCIVTEGITYGEQEPASKSLCLSSALADDAFPNDITSDKQEHGAVAAEEFDTRSYNEVLENCSVKRSDNMEQNLDAGFKEQSETGSIVIEAVTYGEQEPESKGLCPNSVLADDAVVNDMTSDKLEHGAIAADNAEEFETGPSNEVIDNCSVNQSDNRQETLDSGFKEQSEAQCIVTVGVNYGEHELTVTDSAKKFDVGLSCHVSLDAVGAFNQSNEMEVKNSESDALEQAEAESGPMEQDEAESGPKEQAEAESGPMEQAEAESGRMEQAEAESGPMEQAEVESDPEEAKYDLDAPTFTCQGEIHAEEYADLEAVSSEKTLSSPIKAVQDLQETGILGDGITLHLTPLEDSDEEKQGEELKILFATPCYVSHSKEEKKASLDGNSREESLNREGQVSPISDSYTSSLQSSVRDCGEHDQGENLKNLFATPCGSKSSKVEISTCIVINETSSQYKHSCHENENTASSAGNGLTQSVAPLKDSSKDEAGEELKGLFATPSVVSQSVGGQHCLFQSQLSGEAMTMGEELGSSGRENLNESVRGLTEDTRGMSIDAMEHIRTLFASPVSVKCTSQETTSTKGKYSQSHETETYICGEMERNLGESEAGSVGVDQAPETSLITALNYGDENEQEDQLKVLFASPIITRPLDQMDGTSRKTEDKKNLLSGNVQGLSHNKIFPVAHPSAIDLEEPESTDSKRSQEQIKVEKIKETAECMKESSALEEENNEGQSNMLSATSAKSMTPLRNDEFSSQEPKIKETAECTKESRALEEDIYVGIANKSTSFVSEPTSDDIEFCEQQMVSEINKSSLEFNEATEDHLKLLFATPIRETSPSRFESLKPSDAYNEESMENHLKLLFATPIKGTSPSRLGEASSSQLKTVMIAMASEMVGQEPKHKGSELSGEPLTVGIINGGSDSTKRSCFSKEIEQFKGGPLFPTPSKCTSPLQLEGSPGCEEDIFKDLDGVKFLNSQEQNFAQHEDRQLLNEMTDDTGEATLHWFQTNGGSLPRQTDLETQKENDSAHPFDPLHEKGDVTEDDALAEGKEDDHLVAAQESLGDRLGTADDAAKGGAVSDAVCQQPNILLTEIETEVITQESIRNTDDISVSAESGILEFDAESTALRSQETIINTVEQTKGDEVQKIEVTTICNASLQNVSNDDEYAKEISTDLPADEQFHFPEHCVIENVLSTEEFTASTNECQHVSKEDDLAAERNGLVIIESNESTSMNVNDSGLTTQMDLPGIFAGESGSKIHSALSEEPQNESDQGKSNAAKQQDEDSFDKKEQESTEAVLSSSFKSPENNSFIEEGFAGEDTLMSEKKNDLAEKKVPLTPAGVVAKTSFAKHLNTTVKKKNARSILIHGTPNKLTQIADMKENAPSVKGDIGTLTALRPEKRLALKDLTRK</sequence>
<feature type="compositionally biased region" description="Basic and acidic residues" evidence="1">
    <location>
        <begin position="1631"/>
        <end position="1647"/>
    </location>
</feature>
<protein>
    <submittedName>
        <fullName evidence="2">Uncharacterized protein</fullName>
    </submittedName>
</protein>
<accession>A0ABS8SP26</accession>
<comment type="caution">
    <text evidence="2">The sequence shown here is derived from an EMBL/GenBank/DDBJ whole genome shotgun (WGS) entry which is preliminary data.</text>
</comment>
<feature type="compositionally biased region" description="Basic and acidic residues" evidence="1">
    <location>
        <begin position="2007"/>
        <end position="2017"/>
    </location>
</feature>
<feature type="compositionally biased region" description="Basic and acidic residues" evidence="1">
    <location>
        <begin position="2262"/>
        <end position="2283"/>
    </location>
</feature>
<feature type="region of interest" description="Disordered" evidence="1">
    <location>
        <begin position="232"/>
        <end position="371"/>
    </location>
</feature>
<feature type="region of interest" description="Disordered" evidence="1">
    <location>
        <begin position="1994"/>
        <end position="2017"/>
    </location>
</feature>
<feature type="compositionally biased region" description="Basic and acidic residues" evidence="1">
    <location>
        <begin position="635"/>
        <end position="651"/>
    </location>
</feature>
<evidence type="ECO:0000256" key="1">
    <source>
        <dbReference type="SAM" id="MobiDB-lite"/>
    </source>
</evidence>
<feature type="compositionally biased region" description="Polar residues" evidence="1">
    <location>
        <begin position="878"/>
        <end position="892"/>
    </location>
</feature>
<gene>
    <name evidence="2" type="ORF">HAX54_043883</name>
</gene>
<feature type="region of interest" description="Disordered" evidence="1">
    <location>
        <begin position="1472"/>
        <end position="1545"/>
    </location>
</feature>
<feature type="region of interest" description="Disordered" evidence="1">
    <location>
        <begin position="2250"/>
        <end position="2283"/>
    </location>
</feature>
<feature type="compositionally biased region" description="Polar residues" evidence="1">
    <location>
        <begin position="2250"/>
        <end position="2260"/>
    </location>
</feature>
<keyword evidence="3" id="KW-1185">Reference proteome</keyword>
<dbReference type="Proteomes" id="UP000823775">
    <property type="component" value="Unassembled WGS sequence"/>
</dbReference>
<feature type="compositionally biased region" description="Basic residues" evidence="1">
    <location>
        <begin position="244"/>
        <end position="254"/>
    </location>
</feature>
<proteinExistence type="predicted"/>
<dbReference type="EMBL" id="JACEIK010000662">
    <property type="protein sequence ID" value="MCD7460605.1"/>
    <property type="molecule type" value="Genomic_DNA"/>
</dbReference>
<evidence type="ECO:0000313" key="3">
    <source>
        <dbReference type="Proteomes" id="UP000823775"/>
    </source>
</evidence>
<feature type="compositionally biased region" description="Basic and acidic residues" evidence="1">
    <location>
        <begin position="520"/>
        <end position="533"/>
    </location>
</feature>
<feature type="compositionally biased region" description="Basic and acidic residues" evidence="1">
    <location>
        <begin position="2524"/>
        <end position="2536"/>
    </location>
</feature>
<name>A0ABS8SP26_DATST</name>
<feature type="compositionally biased region" description="Polar residues" evidence="1">
    <location>
        <begin position="2476"/>
        <end position="2488"/>
    </location>
</feature>
<feature type="region of interest" description="Disordered" evidence="1">
    <location>
        <begin position="1011"/>
        <end position="1034"/>
    </location>
</feature>
<feature type="compositionally biased region" description="Basic and acidic residues" evidence="1">
    <location>
        <begin position="263"/>
        <end position="289"/>
    </location>
</feature>
<feature type="region of interest" description="Disordered" evidence="1">
    <location>
        <begin position="957"/>
        <end position="988"/>
    </location>
</feature>
<feature type="region of interest" description="Disordered" evidence="1">
    <location>
        <begin position="2476"/>
        <end position="2554"/>
    </location>
</feature>
<feature type="compositionally biased region" description="Polar residues" evidence="1">
    <location>
        <begin position="1718"/>
        <end position="1731"/>
    </location>
</feature>
<reference evidence="2 3" key="1">
    <citation type="journal article" date="2021" name="BMC Genomics">
        <title>Datura genome reveals duplications of psychoactive alkaloid biosynthetic genes and high mutation rate following tissue culture.</title>
        <authorList>
            <person name="Rajewski A."/>
            <person name="Carter-House D."/>
            <person name="Stajich J."/>
            <person name="Litt A."/>
        </authorList>
    </citation>
    <scope>NUCLEOTIDE SEQUENCE [LARGE SCALE GENOMIC DNA]</scope>
    <source>
        <strain evidence="2">AR-01</strain>
    </source>
</reference>
<feature type="region of interest" description="Disordered" evidence="1">
    <location>
        <begin position="1713"/>
        <end position="1740"/>
    </location>
</feature>
<feature type="compositionally biased region" description="Polar residues" evidence="1">
    <location>
        <begin position="293"/>
        <end position="303"/>
    </location>
</feature>
<feature type="region of interest" description="Disordered" evidence="1">
    <location>
        <begin position="873"/>
        <end position="903"/>
    </location>
</feature>
<feature type="region of interest" description="Disordered" evidence="1">
    <location>
        <begin position="1631"/>
        <end position="1672"/>
    </location>
</feature>
<feature type="region of interest" description="Disordered" evidence="1">
    <location>
        <begin position="491"/>
        <end position="594"/>
    </location>
</feature>
<feature type="compositionally biased region" description="Polar residues" evidence="1">
    <location>
        <begin position="1648"/>
        <end position="1667"/>
    </location>
</feature>
<feature type="compositionally biased region" description="Polar residues" evidence="1">
    <location>
        <begin position="2538"/>
        <end position="2554"/>
    </location>
</feature>
<feature type="region of interest" description="Disordered" evidence="1">
    <location>
        <begin position="402"/>
        <end position="430"/>
    </location>
</feature>
<evidence type="ECO:0000313" key="2">
    <source>
        <dbReference type="EMBL" id="MCD7460605.1"/>
    </source>
</evidence>
<feature type="compositionally biased region" description="Polar residues" evidence="1">
    <location>
        <begin position="2513"/>
        <end position="2523"/>
    </location>
</feature>
<organism evidence="2 3">
    <name type="scientific">Datura stramonium</name>
    <name type="common">Jimsonweed</name>
    <name type="synonym">Common thornapple</name>
    <dbReference type="NCBI Taxonomy" id="4076"/>
    <lineage>
        <taxon>Eukaryota</taxon>
        <taxon>Viridiplantae</taxon>
        <taxon>Streptophyta</taxon>
        <taxon>Embryophyta</taxon>
        <taxon>Tracheophyta</taxon>
        <taxon>Spermatophyta</taxon>
        <taxon>Magnoliopsida</taxon>
        <taxon>eudicotyledons</taxon>
        <taxon>Gunneridae</taxon>
        <taxon>Pentapetalae</taxon>
        <taxon>asterids</taxon>
        <taxon>lamiids</taxon>
        <taxon>Solanales</taxon>
        <taxon>Solanaceae</taxon>
        <taxon>Solanoideae</taxon>
        <taxon>Datureae</taxon>
        <taxon>Datura</taxon>
    </lineage>
</organism>
<feature type="compositionally biased region" description="Polar residues" evidence="1">
    <location>
        <begin position="1012"/>
        <end position="1022"/>
    </location>
</feature>
<feature type="compositionally biased region" description="Basic and acidic residues" evidence="1">
    <location>
        <begin position="546"/>
        <end position="562"/>
    </location>
</feature>
<feature type="region of interest" description="Disordered" evidence="1">
    <location>
        <begin position="635"/>
        <end position="661"/>
    </location>
</feature>